<dbReference type="OrthoDB" id="10597685at2759"/>
<dbReference type="RefSeq" id="XP_020549947.1">
    <property type="nucleotide sequence ID" value="XM_020694288.1"/>
</dbReference>
<keyword evidence="1" id="KW-1185">Reference proteome</keyword>
<gene>
    <name evidence="2 3" type="primary">LOC105164928</name>
</gene>
<organism evidence="1 2">
    <name type="scientific">Sesamum indicum</name>
    <name type="common">Oriental sesame</name>
    <name type="synonym">Sesamum orientale</name>
    <dbReference type="NCBI Taxonomy" id="4182"/>
    <lineage>
        <taxon>Eukaryota</taxon>
        <taxon>Viridiplantae</taxon>
        <taxon>Streptophyta</taxon>
        <taxon>Embryophyta</taxon>
        <taxon>Tracheophyta</taxon>
        <taxon>Spermatophyta</taxon>
        <taxon>Magnoliopsida</taxon>
        <taxon>eudicotyledons</taxon>
        <taxon>Gunneridae</taxon>
        <taxon>Pentapetalae</taxon>
        <taxon>asterids</taxon>
        <taxon>lamiids</taxon>
        <taxon>Lamiales</taxon>
        <taxon>Pedaliaceae</taxon>
        <taxon>Sesamum</taxon>
    </lineage>
</organism>
<evidence type="ECO:0000313" key="3">
    <source>
        <dbReference type="RefSeq" id="XP_020549947.1"/>
    </source>
</evidence>
<dbReference type="AlphaFoldDB" id="A0A6I9TGM7"/>
<evidence type="ECO:0000313" key="2">
    <source>
        <dbReference type="RefSeq" id="XP_011082061.1"/>
    </source>
</evidence>
<dbReference type="Proteomes" id="UP000504604">
    <property type="component" value="Linkage group LG6"/>
</dbReference>
<protein>
    <submittedName>
        <fullName evidence="2 3">Uncharacterized protein LOC105164928 isoform X1</fullName>
    </submittedName>
</protein>
<reference evidence="2 3" key="1">
    <citation type="submission" date="2025-04" db="UniProtKB">
        <authorList>
            <consortium name="RefSeq"/>
        </authorList>
    </citation>
    <scope>IDENTIFICATION</scope>
</reference>
<sequence length="219" mass="24312">MASSGSLVLMFGLRVYRRELSKSYDGKSKSIWYLAEKGPRELKLDKGEYAVNKLQRFILSHIWNTSKKSAAPYGGSGVAHLISMPSLPLLITSRSATGAETNILKENESSHKPEDKRVSKIKFLLAGRKRKRLLARRLGISMPRIRQLDSQLTSHCTITTMSQATYHGWLRISGEDNAGDQNGKESCTILILFSGILYVAVKAVRLADCGKPNPLPKHS</sequence>
<name>A0A6I9TGM7_SESIN</name>
<proteinExistence type="predicted"/>
<accession>A0A6I9TGM7</accession>
<dbReference type="GeneID" id="105164928"/>
<evidence type="ECO:0000313" key="1">
    <source>
        <dbReference type="Proteomes" id="UP000504604"/>
    </source>
</evidence>
<dbReference type="KEGG" id="sind:105164928"/>
<dbReference type="RefSeq" id="XP_011082061.1">
    <property type="nucleotide sequence ID" value="XM_011083759.2"/>
</dbReference>